<keyword evidence="3 10" id="KW-0813">Transport</keyword>
<proteinExistence type="inferred from homology"/>
<evidence type="ECO:0000256" key="8">
    <source>
        <dbReference type="ARBA" id="ARBA00023136"/>
    </source>
</evidence>
<evidence type="ECO:0000256" key="9">
    <source>
        <dbReference type="ARBA" id="ARBA00023180"/>
    </source>
</evidence>
<organism evidence="12 13">
    <name type="scientific">Piliocolobus tephrosceles</name>
    <name type="common">Ugandan red Colobus</name>
    <dbReference type="NCBI Taxonomy" id="591936"/>
    <lineage>
        <taxon>Eukaryota</taxon>
        <taxon>Metazoa</taxon>
        <taxon>Chordata</taxon>
        <taxon>Craniata</taxon>
        <taxon>Vertebrata</taxon>
        <taxon>Euteleostomi</taxon>
        <taxon>Mammalia</taxon>
        <taxon>Eutheria</taxon>
        <taxon>Euarchontoglires</taxon>
        <taxon>Primates</taxon>
        <taxon>Haplorrhini</taxon>
        <taxon>Catarrhini</taxon>
        <taxon>Cercopithecidae</taxon>
        <taxon>Colobinae</taxon>
        <taxon>Piliocolobus</taxon>
    </lineage>
</organism>
<comment type="catalytic activity">
    <reaction evidence="10">
        <text>D-glucose(out) = D-glucose(in)</text>
        <dbReference type="Rhea" id="RHEA:60376"/>
        <dbReference type="ChEBI" id="CHEBI:4167"/>
    </reaction>
</comment>
<keyword evidence="5 10" id="KW-0762">Sugar transport</keyword>
<dbReference type="PROSITE" id="PS50850">
    <property type="entry name" value="MFS"/>
    <property type="match status" value="1"/>
</dbReference>
<evidence type="ECO:0000256" key="2">
    <source>
        <dbReference type="ARBA" id="ARBA00007004"/>
    </source>
</evidence>
<dbReference type="PANTHER" id="PTHR23503:SF104">
    <property type="entry name" value="SOLUTE CARRIER FAMILY 2, FACILITATED GLUCOSE TRANSPORTER MEMBER 3"/>
    <property type="match status" value="1"/>
</dbReference>
<reference evidence="12" key="2">
    <citation type="submission" date="2025-09" db="UniProtKB">
        <authorList>
            <consortium name="Ensembl"/>
        </authorList>
    </citation>
    <scope>IDENTIFICATION</scope>
</reference>
<evidence type="ECO:0000256" key="3">
    <source>
        <dbReference type="ARBA" id="ARBA00022448"/>
    </source>
</evidence>
<dbReference type="GO" id="GO:0043204">
    <property type="term" value="C:perikaryon"/>
    <property type="evidence" value="ECO:0007669"/>
    <property type="project" value="UniProtKB-SubCell"/>
</dbReference>
<evidence type="ECO:0000256" key="7">
    <source>
        <dbReference type="ARBA" id="ARBA00022989"/>
    </source>
</evidence>
<dbReference type="InterPro" id="IPR036259">
    <property type="entry name" value="MFS_trans_sf"/>
</dbReference>
<keyword evidence="13" id="KW-1185">Reference proteome</keyword>
<dbReference type="Pfam" id="PF00083">
    <property type="entry name" value="Sugar_tr"/>
    <property type="match status" value="1"/>
</dbReference>
<dbReference type="InterPro" id="IPR020846">
    <property type="entry name" value="MFS_dom"/>
</dbReference>
<sequence>LEPGTTLTCWRWGTQKVTPSLIFAITIATIGSFQFGYNTGIISAPETIVREFVNTLKDKANTPPSEMLRLSLSSLSLAIFSIGGMIGCSSVGLFVNSFDRRNSLLTVNLLAVTGGCLMRLCKVAELVEMLILTHLVIGLFCRLCTGFVPMYIGEISPTTLRGVFGTLNQLGIVVGILVTQIFGLEFILGSKELWPMLLGFPISPAML</sequence>
<dbReference type="GO" id="GO:0055056">
    <property type="term" value="F:D-glucose transmembrane transporter activity"/>
    <property type="evidence" value="ECO:0007669"/>
    <property type="project" value="UniProtKB-UniRule"/>
</dbReference>
<feature type="transmembrane region" description="Helical" evidence="10">
    <location>
        <begin position="101"/>
        <end position="118"/>
    </location>
</feature>
<dbReference type="InterPro" id="IPR002945">
    <property type="entry name" value="Glc_transpt_3"/>
</dbReference>
<comment type="similarity">
    <text evidence="2 10">Belongs to the major facilitator superfamily. Sugar transporter (TC 2.A.1.1) family. Glucose transporter subfamily.</text>
</comment>
<reference evidence="12" key="1">
    <citation type="submission" date="2025-08" db="UniProtKB">
        <authorList>
            <consortium name="Ensembl"/>
        </authorList>
    </citation>
    <scope>IDENTIFICATION</scope>
</reference>
<feature type="transmembrane region" description="Helical" evidence="10">
    <location>
        <begin position="75"/>
        <end position="95"/>
    </location>
</feature>
<evidence type="ECO:0000313" key="12">
    <source>
        <dbReference type="Ensembl" id="ENSPTEP00000014850.1"/>
    </source>
</evidence>
<name>A0A8C9LMR3_9PRIM</name>
<evidence type="ECO:0000256" key="1">
    <source>
        <dbReference type="ARBA" id="ARBA00004651"/>
    </source>
</evidence>
<comment type="subcellular location">
    <subcellularLocation>
        <location evidence="1 10">Cell membrane</location>
        <topology evidence="1 10">Multi-pass membrane protein</topology>
    </subcellularLocation>
    <subcellularLocation>
        <location evidence="10">Cell projection</location>
    </subcellularLocation>
    <subcellularLocation>
        <location evidence="10">Perikaryon</location>
    </subcellularLocation>
</comment>
<evidence type="ECO:0000313" key="13">
    <source>
        <dbReference type="Proteomes" id="UP000694416"/>
    </source>
</evidence>
<dbReference type="Ensembl" id="ENSPTET00000022238.1">
    <property type="protein sequence ID" value="ENSPTEP00000014850.1"/>
    <property type="gene ID" value="ENSPTEG00000016546.1"/>
</dbReference>
<evidence type="ECO:0000256" key="5">
    <source>
        <dbReference type="ARBA" id="ARBA00022597"/>
    </source>
</evidence>
<dbReference type="GO" id="GO:0070837">
    <property type="term" value="P:dehydroascorbic acid transport"/>
    <property type="evidence" value="ECO:0007669"/>
    <property type="project" value="TreeGrafter"/>
</dbReference>
<protein>
    <recommendedName>
        <fullName evidence="10">Solute carrier family 2, facilitated glucose transporter member 3</fullName>
        <shortName evidence="10">GLUT-3</shortName>
    </recommendedName>
    <alternativeName>
        <fullName evidence="10">Glucose transporter type 3</fullName>
    </alternativeName>
</protein>
<keyword evidence="6 10" id="KW-0812">Transmembrane</keyword>
<keyword evidence="8 10" id="KW-0472">Membrane</keyword>
<keyword evidence="7 10" id="KW-1133">Transmembrane helix</keyword>
<dbReference type="PRINTS" id="PR01192">
    <property type="entry name" value="GLUCTRSPORT3"/>
</dbReference>
<dbReference type="GO" id="GO:0042995">
    <property type="term" value="C:cell projection"/>
    <property type="evidence" value="ECO:0007669"/>
    <property type="project" value="UniProtKB-SubCell"/>
</dbReference>
<dbReference type="GO" id="GO:0046323">
    <property type="term" value="P:D-glucose import"/>
    <property type="evidence" value="ECO:0007669"/>
    <property type="project" value="TreeGrafter"/>
</dbReference>
<evidence type="ECO:0000256" key="6">
    <source>
        <dbReference type="ARBA" id="ARBA00022692"/>
    </source>
</evidence>
<comment type="caution">
    <text evidence="10">Lacks conserved residue(s) required for the propagation of feature annotation.</text>
</comment>
<dbReference type="AlphaFoldDB" id="A0A8C9LMR3"/>
<evidence type="ECO:0000256" key="10">
    <source>
        <dbReference type="RuleBase" id="RU368110"/>
    </source>
</evidence>
<comment type="function">
    <text evidence="10">Facilitative glucose transporter that can also mediate the uptake of various other monosaccharides across the cell membrane. Mediates the uptake of glucose, 2-deoxyglucose, galactose, mannose, xylose and fucose, and probably also dehydroascorbate. Does not mediate fructose transport.</text>
</comment>
<dbReference type="InterPro" id="IPR045263">
    <property type="entry name" value="GLUT"/>
</dbReference>
<comment type="domain">
    <text evidence="10">Transport is mediated via a series of conformation changes, switching between a conformation where the substrate-binding cavity is accessible from the outside, and a another conformation where it is accessible from the cytoplasm.</text>
</comment>
<keyword evidence="9 10" id="KW-0325">Glycoprotein</keyword>
<dbReference type="GO" id="GO:0005886">
    <property type="term" value="C:plasma membrane"/>
    <property type="evidence" value="ECO:0007669"/>
    <property type="project" value="UniProtKB-SubCell"/>
</dbReference>
<dbReference type="GO" id="GO:0005536">
    <property type="term" value="F:D-glucose binding"/>
    <property type="evidence" value="ECO:0007669"/>
    <property type="project" value="UniProtKB-UniRule"/>
</dbReference>
<dbReference type="Proteomes" id="UP000694416">
    <property type="component" value="Unplaced"/>
</dbReference>
<feature type="transmembrane region" description="Helical" evidence="10">
    <location>
        <begin position="167"/>
        <end position="188"/>
    </location>
</feature>
<accession>A0A8C9LMR3</accession>
<feature type="domain" description="Major facilitator superfamily (MFS) profile" evidence="11">
    <location>
        <begin position="24"/>
        <end position="207"/>
    </location>
</feature>
<dbReference type="SUPFAM" id="SSF103473">
    <property type="entry name" value="MFS general substrate transporter"/>
    <property type="match status" value="1"/>
</dbReference>
<keyword evidence="4 10" id="KW-1003">Cell membrane</keyword>
<dbReference type="PANTHER" id="PTHR23503">
    <property type="entry name" value="SOLUTE CARRIER FAMILY 2"/>
    <property type="match status" value="1"/>
</dbReference>
<feature type="transmembrane region" description="Helical" evidence="10">
    <location>
        <begin position="130"/>
        <end position="152"/>
    </location>
</feature>
<dbReference type="Gene3D" id="1.20.1250.20">
    <property type="entry name" value="MFS general substrate transporter like domains"/>
    <property type="match status" value="1"/>
</dbReference>
<evidence type="ECO:0000256" key="4">
    <source>
        <dbReference type="ARBA" id="ARBA00022475"/>
    </source>
</evidence>
<dbReference type="InterPro" id="IPR005828">
    <property type="entry name" value="MFS_sugar_transport-like"/>
</dbReference>
<evidence type="ECO:0000259" key="11">
    <source>
        <dbReference type="PROSITE" id="PS50850"/>
    </source>
</evidence>